<evidence type="ECO:0000256" key="3">
    <source>
        <dbReference type="ARBA" id="ARBA00022722"/>
    </source>
</evidence>
<evidence type="ECO:0000256" key="6">
    <source>
        <dbReference type="HAMAP-Rule" id="MF_00337"/>
    </source>
</evidence>
<dbReference type="InterPro" id="IPR003761">
    <property type="entry name" value="Exonuc_VII_S"/>
</dbReference>
<dbReference type="EMBL" id="DVMN01000029">
    <property type="protein sequence ID" value="HIU20952.1"/>
    <property type="molecule type" value="Genomic_DNA"/>
</dbReference>
<evidence type="ECO:0000313" key="7">
    <source>
        <dbReference type="EMBL" id="HIU20952.1"/>
    </source>
</evidence>
<sequence length="75" mass="8411">MADEKMNKFEDNLAQLEALVRKLESDVPLDEAIAAFSKGIELTKLCISELKAEKGKLELLVGDLDKITEEFTLEK</sequence>
<gene>
    <name evidence="6 7" type="primary">xseB</name>
    <name evidence="7" type="ORF">IAD51_01755</name>
</gene>
<dbReference type="InterPro" id="IPR037004">
    <property type="entry name" value="Exonuc_VII_ssu_sf"/>
</dbReference>
<evidence type="ECO:0000256" key="2">
    <source>
        <dbReference type="ARBA" id="ARBA00022490"/>
    </source>
</evidence>
<comment type="catalytic activity">
    <reaction evidence="6">
        <text>Exonucleolytic cleavage in either 5'- to 3'- or 3'- to 5'-direction to yield nucleoside 5'-phosphates.</text>
        <dbReference type="EC" id="3.1.11.6"/>
    </reaction>
</comment>
<dbReference type="Proteomes" id="UP000824088">
    <property type="component" value="Unassembled WGS sequence"/>
</dbReference>
<proteinExistence type="inferred from homology"/>
<comment type="function">
    <text evidence="6">Bidirectionally degrades single-stranded DNA into large acid-insoluble oligonucleotides, which are then degraded further into small acid-soluble oligonucleotides.</text>
</comment>
<evidence type="ECO:0000256" key="5">
    <source>
        <dbReference type="ARBA" id="ARBA00022839"/>
    </source>
</evidence>
<keyword evidence="4 6" id="KW-0378">Hydrolase</keyword>
<reference evidence="7" key="2">
    <citation type="journal article" date="2021" name="PeerJ">
        <title>Extensive microbial diversity within the chicken gut microbiome revealed by metagenomics and culture.</title>
        <authorList>
            <person name="Gilroy R."/>
            <person name="Ravi A."/>
            <person name="Getino M."/>
            <person name="Pursley I."/>
            <person name="Horton D.L."/>
            <person name="Alikhan N.F."/>
            <person name="Baker D."/>
            <person name="Gharbi K."/>
            <person name="Hall N."/>
            <person name="Watson M."/>
            <person name="Adriaenssens E.M."/>
            <person name="Foster-Nyarko E."/>
            <person name="Jarju S."/>
            <person name="Secka A."/>
            <person name="Antonio M."/>
            <person name="Oren A."/>
            <person name="Chaudhuri R.R."/>
            <person name="La Ragione R."/>
            <person name="Hildebrand F."/>
            <person name="Pallen M.J."/>
        </authorList>
    </citation>
    <scope>NUCLEOTIDE SEQUENCE</scope>
    <source>
        <strain evidence="7">1063</strain>
    </source>
</reference>
<evidence type="ECO:0000313" key="8">
    <source>
        <dbReference type="Proteomes" id="UP000824088"/>
    </source>
</evidence>
<evidence type="ECO:0000256" key="1">
    <source>
        <dbReference type="ARBA" id="ARBA00009998"/>
    </source>
</evidence>
<dbReference type="SUPFAM" id="SSF116842">
    <property type="entry name" value="XseB-like"/>
    <property type="match status" value="1"/>
</dbReference>
<keyword evidence="3 6" id="KW-0540">Nuclease</keyword>
<dbReference type="HAMAP" id="MF_00337">
    <property type="entry name" value="Exonuc_7_S"/>
    <property type="match status" value="1"/>
</dbReference>
<dbReference type="PANTHER" id="PTHR34137">
    <property type="entry name" value="EXODEOXYRIBONUCLEASE 7 SMALL SUBUNIT"/>
    <property type="match status" value="1"/>
</dbReference>
<organism evidence="7 8">
    <name type="scientific">Candidatus Limadaptatus stercorigallinarum</name>
    <dbReference type="NCBI Taxonomy" id="2840845"/>
    <lineage>
        <taxon>Bacteria</taxon>
        <taxon>Bacillati</taxon>
        <taxon>Bacillota</taxon>
        <taxon>Clostridia</taxon>
        <taxon>Eubacteriales</taxon>
        <taxon>Candidatus Limadaptatus</taxon>
    </lineage>
</organism>
<dbReference type="AlphaFoldDB" id="A0A9D1HRZ1"/>
<keyword evidence="2 6" id="KW-0963">Cytoplasm</keyword>
<comment type="similarity">
    <text evidence="1 6">Belongs to the XseB family.</text>
</comment>
<dbReference type="GO" id="GO:0006308">
    <property type="term" value="P:DNA catabolic process"/>
    <property type="evidence" value="ECO:0007669"/>
    <property type="project" value="UniProtKB-UniRule"/>
</dbReference>
<comment type="subcellular location">
    <subcellularLocation>
        <location evidence="6">Cytoplasm</location>
    </subcellularLocation>
</comment>
<name>A0A9D1HRZ1_9FIRM</name>
<dbReference type="PANTHER" id="PTHR34137:SF1">
    <property type="entry name" value="EXODEOXYRIBONUCLEASE 7 SMALL SUBUNIT"/>
    <property type="match status" value="1"/>
</dbReference>
<accession>A0A9D1HRZ1</accession>
<dbReference type="Pfam" id="PF02609">
    <property type="entry name" value="Exonuc_VII_S"/>
    <property type="match status" value="1"/>
</dbReference>
<dbReference type="GO" id="GO:0008855">
    <property type="term" value="F:exodeoxyribonuclease VII activity"/>
    <property type="evidence" value="ECO:0007669"/>
    <property type="project" value="UniProtKB-UniRule"/>
</dbReference>
<dbReference type="Gene3D" id="1.10.287.1040">
    <property type="entry name" value="Exonuclease VII, small subunit"/>
    <property type="match status" value="1"/>
</dbReference>
<comment type="subunit">
    <text evidence="6">Heterooligomer composed of large and small subunits.</text>
</comment>
<comment type="caution">
    <text evidence="7">The sequence shown here is derived from an EMBL/GenBank/DDBJ whole genome shotgun (WGS) entry which is preliminary data.</text>
</comment>
<reference evidence="7" key="1">
    <citation type="submission" date="2020-10" db="EMBL/GenBank/DDBJ databases">
        <authorList>
            <person name="Gilroy R."/>
        </authorList>
    </citation>
    <scope>NUCLEOTIDE SEQUENCE</scope>
    <source>
        <strain evidence="7">1063</strain>
    </source>
</reference>
<keyword evidence="5 6" id="KW-0269">Exonuclease</keyword>
<protein>
    <recommendedName>
        <fullName evidence="6">Exodeoxyribonuclease 7 small subunit</fullName>
        <ecNumber evidence="6">3.1.11.6</ecNumber>
    </recommendedName>
    <alternativeName>
        <fullName evidence="6">Exodeoxyribonuclease VII small subunit</fullName>
        <shortName evidence="6">Exonuclease VII small subunit</shortName>
    </alternativeName>
</protein>
<dbReference type="EC" id="3.1.11.6" evidence="6"/>
<dbReference type="GO" id="GO:0005829">
    <property type="term" value="C:cytosol"/>
    <property type="evidence" value="ECO:0007669"/>
    <property type="project" value="TreeGrafter"/>
</dbReference>
<dbReference type="NCBIfam" id="TIGR01280">
    <property type="entry name" value="xseB"/>
    <property type="match status" value="1"/>
</dbReference>
<dbReference type="GO" id="GO:0009318">
    <property type="term" value="C:exodeoxyribonuclease VII complex"/>
    <property type="evidence" value="ECO:0007669"/>
    <property type="project" value="UniProtKB-UniRule"/>
</dbReference>
<evidence type="ECO:0000256" key="4">
    <source>
        <dbReference type="ARBA" id="ARBA00022801"/>
    </source>
</evidence>